<dbReference type="Pfam" id="PF00732">
    <property type="entry name" value="GMC_oxred_N"/>
    <property type="match status" value="1"/>
</dbReference>
<evidence type="ECO:0000256" key="6">
    <source>
        <dbReference type="ARBA" id="ARBA00023002"/>
    </source>
</evidence>
<feature type="domain" description="Glucose-methanol-choline oxidoreductase C-terminal" evidence="18">
    <location>
        <begin position="548"/>
        <end position="612"/>
    </location>
</feature>
<dbReference type="EC" id="5.3.3.1" evidence="11"/>
<dbReference type="SUPFAM" id="SSF51905">
    <property type="entry name" value="FAD/NAD(P)-binding domain"/>
    <property type="match status" value="1"/>
</dbReference>
<reference evidence="19" key="1">
    <citation type="journal article" date="2020" name="Stud. Mycol.">
        <title>101 Dothideomycetes genomes: a test case for predicting lifestyles and emergence of pathogens.</title>
        <authorList>
            <person name="Haridas S."/>
            <person name="Albert R."/>
            <person name="Binder M."/>
            <person name="Bloem J."/>
            <person name="Labutti K."/>
            <person name="Salamov A."/>
            <person name="Andreopoulos B."/>
            <person name="Baker S."/>
            <person name="Barry K."/>
            <person name="Bills G."/>
            <person name="Bluhm B."/>
            <person name="Cannon C."/>
            <person name="Castanera R."/>
            <person name="Culley D."/>
            <person name="Daum C."/>
            <person name="Ezra D."/>
            <person name="Gonzalez J."/>
            <person name="Henrissat B."/>
            <person name="Kuo A."/>
            <person name="Liang C."/>
            <person name="Lipzen A."/>
            <person name="Lutzoni F."/>
            <person name="Magnuson J."/>
            <person name="Mondo S."/>
            <person name="Nolan M."/>
            <person name="Ohm R."/>
            <person name="Pangilinan J."/>
            <person name="Park H.-J."/>
            <person name="Ramirez L."/>
            <person name="Alfaro M."/>
            <person name="Sun H."/>
            <person name="Tritt A."/>
            <person name="Yoshinaga Y."/>
            <person name="Zwiers L.-H."/>
            <person name="Turgeon B."/>
            <person name="Goodwin S."/>
            <person name="Spatafora J."/>
            <person name="Crous P."/>
            <person name="Grigoriev I."/>
        </authorList>
    </citation>
    <scope>NUCLEOTIDE SEQUENCE</scope>
    <source>
        <strain evidence="19">CBS 675.92</strain>
    </source>
</reference>
<evidence type="ECO:0000256" key="9">
    <source>
        <dbReference type="ARBA" id="ARBA00023221"/>
    </source>
</evidence>
<dbReference type="GO" id="GO:0004769">
    <property type="term" value="F:steroid Delta-isomerase activity"/>
    <property type="evidence" value="ECO:0007669"/>
    <property type="project" value="UniProtKB-EC"/>
</dbReference>
<evidence type="ECO:0000313" key="20">
    <source>
        <dbReference type="Proteomes" id="UP000800035"/>
    </source>
</evidence>
<keyword evidence="20" id="KW-1185">Reference proteome</keyword>
<dbReference type="GO" id="GO:0050660">
    <property type="term" value="F:flavin adenine dinucleotide binding"/>
    <property type="evidence" value="ECO:0007669"/>
    <property type="project" value="InterPro"/>
</dbReference>
<sequence>MAQISTPTAETNGGTDTSHEYREWTDRVGGLKIPASKYSCLPDAPNRPRKFPRLSRPVPTMRPEYDIVVVGSGYGAGVAASQMARAGKKVAVLELGKEKWPGEYPSCLKDAAHELHTSGNAGRGAKLKDLEIGKRTGLYHLVLGEGQNVFVGNGLGGTSLLNANVFLPPDKRTLALKAWPEEIRKDPGSLDQYYERAAEMLTPQTYPDNYPPLKKLQALEKQAKALGQEKNFYRVPQTTFFHDGLNSAGIQMKASTGSGQDCTGVNDGSKNTVLVTYLADAWNWGAEIFCECEVRYVQKSEKGEGYIISFAWHGEGRAAFEEEQLSNLMWVRAKEFCFLGAGALGTTSILLRSQKRGLKASQMLGQKLSGNGDILNFAYNTDEIINGIGTETPNPKNPPGPTITGVIDARNPKTSPNVLDGYVIEEGAIPAALAPLLQGLFEAMPGKVFPPPGQYNALRHFLSRTKSRVFGPYAKGGSVNRTQTYLVMSYDSNEAILSLTGDKPYLQFVGVGTTERVTKIRDALATASGKIGGTLIDAPFYADRDKEQITVHPLGGAVMSYDGTGKHGAVNHMGRVFTGDGPETHDGLVCVDASVIPTALGVNPFATITALAERICDLLLHERQLAADETKNGKLDLFDQPKISYALPVDPELPYAKMADGTGVRFSEVMDGHIYVGDDITDFEVARNTAKGASSAASLYITVDTFSIDDLISLSDRASFATGTFSCGALSQTPLMVLYGQVRFFTTDEQVSDGTNLVYQLKLLSAEGDEYLLHGFKNVDSTMAFSAVRTWKATTTLYTTITHTDGSLVGRGILQISWRNFVDEIQSFGPTAATQSLHRKISAPLRFVKFFAKKTAAYFFSPLRPLSYPDRSTSGYFQKTPPSKTVELLADDSVRTVMKVWEPAPDTPTHEMPILFIPGASVDDQIFSLPTIQTNTIDYFTGLGYKCYVPTLRFGVSQEARKGYTAYDARFDVKAAMEFVRQEERNRQFYVVCHCLGSIATGMALLTGTVESKWICGMTCSQVFTHLRFGEINKIKSRTQALQVVYKAFAGPWFPTDSSPTSSLFQRLVDQLLRLYPVGTRGELCNSTVCHRGSLVFGRLWTHSKLNHATHRHLSTFFGGIHMNFLSHLTQMGSTPPHHSRSNLPKFEDLVEEPGNLDRLTGLKIQFLSGGANVVFDPWSTSESYDLLRHRFGTEDYERVVVPGYGHLDTWMGKDSFVDVFPRVLGHVGHCEGTGARQ</sequence>
<evidence type="ECO:0000256" key="4">
    <source>
        <dbReference type="ARBA" id="ARBA00022630"/>
    </source>
</evidence>
<keyword evidence="5" id="KW-0274">FAD</keyword>
<dbReference type="InterPro" id="IPR000172">
    <property type="entry name" value="GMC_OxRdtase_N"/>
</dbReference>
<feature type="compositionally biased region" description="Polar residues" evidence="16">
    <location>
        <begin position="1"/>
        <end position="16"/>
    </location>
</feature>
<dbReference type="InterPro" id="IPR007867">
    <property type="entry name" value="GMC_OxRtase_C"/>
</dbReference>
<evidence type="ECO:0000256" key="14">
    <source>
        <dbReference type="ARBA" id="ARBA00049744"/>
    </source>
</evidence>
<dbReference type="PANTHER" id="PTHR47470">
    <property type="entry name" value="CHOLESTEROL OXIDASE"/>
    <property type="match status" value="1"/>
</dbReference>
<evidence type="ECO:0000256" key="16">
    <source>
        <dbReference type="SAM" id="MobiDB-lite"/>
    </source>
</evidence>
<dbReference type="Gene3D" id="3.40.50.1820">
    <property type="entry name" value="alpha/beta hydrolase"/>
    <property type="match status" value="1"/>
</dbReference>
<dbReference type="Pfam" id="PF05199">
    <property type="entry name" value="GMC_oxred_C"/>
    <property type="match status" value="1"/>
</dbReference>
<proteinExistence type="inferred from homology"/>
<dbReference type="PANTHER" id="PTHR47470:SF1">
    <property type="entry name" value="FAD-DEPENDENT OXIDOREDUCTASE 2 FAD BINDING DOMAIN-CONTAINING PROTEIN"/>
    <property type="match status" value="1"/>
</dbReference>
<dbReference type="InterPro" id="IPR029058">
    <property type="entry name" value="AB_hydrolase_fold"/>
</dbReference>
<evidence type="ECO:0000256" key="2">
    <source>
        <dbReference type="ARBA" id="ARBA00010790"/>
    </source>
</evidence>
<comment type="similarity">
    <text evidence="2">Belongs to the GMC oxidoreductase family.</text>
</comment>
<keyword evidence="7" id="KW-0443">Lipid metabolism</keyword>
<keyword evidence="8" id="KW-1207">Sterol metabolism</keyword>
<evidence type="ECO:0000256" key="3">
    <source>
        <dbReference type="ARBA" id="ARBA00022548"/>
    </source>
</evidence>
<dbReference type="InterPro" id="IPR036188">
    <property type="entry name" value="FAD/NAD-bd_sf"/>
</dbReference>
<evidence type="ECO:0000256" key="5">
    <source>
        <dbReference type="ARBA" id="ARBA00022827"/>
    </source>
</evidence>
<evidence type="ECO:0000256" key="1">
    <source>
        <dbReference type="ARBA" id="ARBA00001974"/>
    </source>
</evidence>
<evidence type="ECO:0000259" key="18">
    <source>
        <dbReference type="Pfam" id="PF05199"/>
    </source>
</evidence>
<keyword evidence="3" id="KW-0153">Cholesterol metabolism</keyword>
<evidence type="ECO:0000256" key="11">
    <source>
        <dbReference type="ARBA" id="ARBA00038856"/>
    </source>
</evidence>
<evidence type="ECO:0000256" key="13">
    <source>
        <dbReference type="ARBA" id="ARBA00049723"/>
    </source>
</evidence>
<evidence type="ECO:0000256" key="12">
    <source>
        <dbReference type="ARBA" id="ARBA00049645"/>
    </source>
</evidence>
<feature type="domain" description="Glucose-methanol-choline oxidoreductase N-terminal" evidence="17">
    <location>
        <begin position="145"/>
        <end position="368"/>
    </location>
</feature>
<accession>A0A6A5U8V9</accession>
<keyword evidence="6" id="KW-0560">Oxidoreductase</keyword>
<organism evidence="19 20">
    <name type="scientific">Byssothecium circinans</name>
    <dbReference type="NCBI Taxonomy" id="147558"/>
    <lineage>
        <taxon>Eukaryota</taxon>
        <taxon>Fungi</taxon>
        <taxon>Dikarya</taxon>
        <taxon>Ascomycota</taxon>
        <taxon>Pezizomycotina</taxon>
        <taxon>Dothideomycetes</taxon>
        <taxon>Pleosporomycetidae</taxon>
        <taxon>Pleosporales</taxon>
        <taxon>Massarineae</taxon>
        <taxon>Massarinaceae</taxon>
        <taxon>Byssothecium</taxon>
    </lineage>
</organism>
<evidence type="ECO:0000256" key="7">
    <source>
        <dbReference type="ARBA" id="ARBA00023098"/>
    </source>
</evidence>
<keyword evidence="10" id="KW-0413">Isomerase</keyword>
<name>A0A6A5U8V9_9PLEO</name>
<gene>
    <name evidence="19" type="ORF">CC80DRAFT_489026</name>
</gene>
<dbReference type="Proteomes" id="UP000800035">
    <property type="component" value="Unassembled WGS sequence"/>
</dbReference>
<dbReference type="EMBL" id="ML976982">
    <property type="protein sequence ID" value="KAF1960770.1"/>
    <property type="molecule type" value="Genomic_DNA"/>
</dbReference>
<dbReference type="Gene3D" id="3.50.50.60">
    <property type="entry name" value="FAD/NAD(P)-binding domain"/>
    <property type="match status" value="3"/>
</dbReference>
<dbReference type="GO" id="GO:0016995">
    <property type="term" value="F:cholesterol oxidase activity"/>
    <property type="evidence" value="ECO:0007669"/>
    <property type="project" value="UniProtKB-EC"/>
</dbReference>
<dbReference type="SUPFAM" id="SSF53474">
    <property type="entry name" value="alpha/beta-Hydrolases"/>
    <property type="match status" value="1"/>
</dbReference>
<dbReference type="EC" id="1.1.3.6" evidence="13"/>
<dbReference type="GO" id="GO:0008203">
    <property type="term" value="P:cholesterol metabolic process"/>
    <property type="evidence" value="ECO:0007669"/>
    <property type="project" value="UniProtKB-KW"/>
</dbReference>
<dbReference type="OrthoDB" id="9974421at2759"/>
<feature type="region of interest" description="Disordered" evidence="16">
    <location>
        <begin position="1"/>
        <end position="22"/>
    </location>
</feature>
<dbReference type="AlphaFoldDB" id="A0A6A5U8V9"/>
<keyword evidence="9" id="KW-0753">Steroid metabolism</keyword>
<keyword evidence="4" id="KW-0285">Flavoprotein</keyword>
<evidence type="ECO:0000256" key="8">
    <source>
        <dbReference type="ARBA" id="ARBA00023166"/>
    </source>
</evidence>
<comment type="cofactor">
    <cofactor evidence="1">
        <name>FAD</name>
        <dbReference type="ChEBI" id="CHEBI:57692"/>
    </cofactor>
</comment>
<evidence type="ECO:0000256" key="15">
    <source>
        <dbReference type="ARBA" id="ARBA00049778"/>
    </source>
</evidence>
<dbReference type="InterPro" id="IPR052542">
    <property type="entry name" value="Cholesterol_Oxidase"/>
</dbReference>
<evidence type="ECO:0000313" key="19">
    <source>
        <dbReference type="EMBL" id="KAF1960770.1"/>
    </source>
</evidence>
<evidence type="ECO:0000259" key="17">
    <source>
        <dbReference type="Pfam" id="PF00732"/>
    </source>
</evidence>
<comment type="pathway">
    <text evidence="12">Steroid metabolism; cholesterol degradation.</text>
</comment>
<evidence type="ECO:0000256" key="10">
    <source>
        <dbReference type="ARBA" id="ARBA00023235"/>
    </source>
</evidence>
<protein>
    <recommendedName>
        <fullName evidence="14">Cholesterol oxidase</fullName>
        <ecNumber evidence="13">1.1.3.6</ecNumber>
        <ecNumber evidence="11">5.3.3.1</ecNumber>
    </recommendedName>
    <alternativeName>
        <fullName evidence="15">Cholesterol isomerase</fullName>
    </alternativeName>
</protein>